<dbReference type="Proteomes" id="UP000293902">
    <property type="component" value="Chromosome"/>
</dbReference>
<organism evidence="1 2">
    <name type="scientific">Desulfobacter hydrogenophilus</name>
    <dbReference type="NCBI Taxonomy" id="2291"/>
    <lineage>
        <taxon>Bacteria</taxon>
        <taxon>Pseudomonadati</taxon>
        <taxon>Thermodesulfobacteriota</taxon>
        <taxon>Desulfobacteria</taxon>
        <taxon>Desulfobacterales</taxon>
        <taxon>Desulfobacteraceae</taxon>
        <taxon>Desulfobacter</taxon>
    </lineage>
</organism>
<evidence type="ECO:0008006" key="3">
    <source>
        <dbReference type="Google" id="ProtNLM"/>
    </source>
</evidence>
<gene>
    <name evidence="1" type="ORF">EYB58_19470</name>
</gene>
<evidence type="ECO:0000313" key="2">
    <source>
        <dbReference type="Proteomes" id="UP000293902"/>
    </source>
</evidence>
<protein>
    <recommendedName>
        <fullName evidence="3">TolC family protein</fullName>
    </recommendedName>
</protein>
<dbReference type="RefSeq" id="WP_131072122.1">
    <property type="nucleotide sequence ID" value="NZ_CP036313.1"/>
</dbReference>
<reference evidence="1 2" key="1">
    <citation type="submission" date="2019-02" db="EMBL/GenBank/DDBJ databases">
        <title>Complete genome sequence of Desulfobacter hydrogenophilus AcRS1.</title>
        <authorList>
            <person name="Marietou A."/>
            <person name="Lund M.B."/>
            <person name="Marshall I.P.G."/>
            <person name="Schreiber L."/>
            <person name="Jorgensen B."/>
        </authorList>
    </citation>
    <scope>NUCLEOTIDE SEQUENCE [LARGE SCALE GENOMIC DNA]</scope>
    <source>
        <strain evidence="1 2">AcRS1</strain>
    </source>
</reference>
<keyword evidence="2" id="KW-1185">Reference proteome</keyword>
<name>A0ABX5RL55_9BACT</name>
<dbReference type="Gene3D" id="1.20.1600.10">
    <property type="entry name" value="Outer membrane efflux proteins (OEP)"/>
    <property type="match status" value="1"/>
</dbReference>
<dbReference type="SUPFAM" id="SSF56954">
    <property type="entry name" value="Outer membrane efflux proteins (OEP)"/>
    <property type="match status" value="1"/>
</dbReference>
<sequence>MTYRMLWNSVISLFMLIPLFVGGMPVFGASGEHVRPIGETAPPLTLDFCIETALANNPDLQASRDEKQIAASDRKIAGAERWPYFKLKGGVTEFDDDQRLVPARFNGEQGVFGRNMSDIAVTVRMPLFSGGSIINTR</sequence>
<proteinExistence type="predicted"/>
<dbReference type="EMBL" id="CP036313">
    <property type="protein sequence ID" value="QBH14906.1"/>
    <property type="molecule type" value="Genomic_DNA"/>
</dbReference>
<accession>A0ABX5RL55</accession>
<evidence type="ECO:0000313" key="1">
    <source>
        <dbReference type="EMBL" id="QBH14906.1"/>
    </source>
</evidence>